<comment type="caution">
    <text evidence="2">The sequence shown here is derived from an EMBL/GenBank/DDBJ whole genome shotgun (WGS) entry which is preliminary data.</text>
</comment>
<dbReference type="EMBL" id="WRXN01000003">
    <property type="protein sequence ID" value="MVT08371.1"/>
    <property type="molecule type" value="Genomic_DNA"/>
</dbReference>
<evidence type="ECO:0000256" key="1">
    <source>
        <dbReference type="SAM" id="MobiDB-lite"/>
    </source>
</evidence>
<organism evidence="2 3">
    <name type="scientific">Chitinophaga tropicalis</name>
    <dbReference type="NCBI Taxonomy" id="2683588"/>
    <lineage>
        <taxon>Bacteria</taxon>
        <taxon>Pseudomonadati</taxon>
        <taxon>Bacteroidota</taxon>
        <taxon>Chitinophagia</taxon>
        <taxon>Chitinophagales</taxon>
        <taxon>Chitinophagaceae</taxon>
        <taxon>Chitinophaga</taxon>
    </lineage>
</organism>
<evidence type="ECO:0000313" key="3">
    <source>
        <dbReference type="Proteomes" id="UP000461730"/>
    </source>
</evidence>
<evidence type="ECO:0000313" key="2">
    <source>
        <dbReference type="EMBL" id="MVT08371.1"/>
    </source>
</evidence>
<reference evidence="2 3" key="1">
    <citation type="submission" date="2019-12" db="EMBL/GenBank/DDBJ databases">
        <title>Chitinophaga sp. strain ysch24 (GDMCC 1.1355), whole genome shotgun sequence.</title>
        <authorList>
            <person name="Zhang X."/>
        </authorList>
    </citation>
    <scope>NUCLEOTIDE SEQUENCE [LARGE SCALE GENOMIC DNA]</scope>
    <source>
        <strain evidence="3">ysch24</strain>
    </source>
</reference>
<keyword evidence="3" id="KW-1185">Reference proteome</keyword>
<dbReference type="AlphaFoldDB" id="A0A7K1U1Z0"/>
<proteinExistence type="predicted"/>
<protein>
    <submittedName>
        <fullName evidence="2">Uncharacterized protein</fullName>
    </submittedName>
</protein>
<accession>A0A7K1U1Z0</accession>
<name>A0A7K1U1Z0_9BACT</name>
<feature type="compositionally biased region" description="Basic residues" evidence="1">
    <location>
        <begin position="24"/>
        <end position="34"/>
    </location>
</feature>
<dbReference type="RefSeq" id="WP_157305794.1">
    <property type="nucleotide sequence ID" value="NZ_WRXN01000003.1"/>
</dbReference>
<gene>
    <name evidence="2" type="ORF">GO493_08890</name>
</gene>
<sequence>MKDKKVEDRIKSLIEKARTAGKPVKGRTSARRRSSLSQIIKTKDQADALMSALKTL</sequence>
<feature type="region of interest" description="Disordered" evidence="1">
    <location>
        <begin position="18"/>
        <end position="39"/>
    </location>
</feature>
<dbReference type="Proteomes" id="UP000461730">
    <property type="component" value="Unassembled WGS sequence"/>
</dbReference>